<dbReference type="Proteomes" id="UP000198870">
    <property type="component" value="Unassembled WGS sequence"/>
</dbReference>
<keyword evidence="7" id="KW-1185">Reference proteome</keyword>
<proteinExistence type="predicted"/>
<dbReference type="InterPro" id="IPR001647">
    <property type="entry name" value="HTH_TetR"/>
</dbReference>
<keyword evidence="1" id="KW-0805">Transcription regulation</keyword>
<evidence type="ECO:0000259" key="5">
    <source>
        <dbReference type="PROSITE" id="PS50977"/>
    </source>
</evidence>
<name>A0A1G5HS68_9BACT</name>
<keyword evidence="3" id="KW-0804">Transcription</keyword>
<evidence type="ECO:0000256" key="2">
    <source>
        <dbReference type="ARBA" id="ARBA00023125"/>
    </source>
</evidence>
<dbReference type="InterPro" id="IPR009057">
    <property type="entry name" value="Homeodomain-like_sf"/>
</dbReference>
<reference evidence="6 7" key="1">
    <citation type="submission" date="2016-10" db="EMBL/GenBank/DDBJ databases">
        <authorList>
            <person name="de Groot N.N."/>
        </authorList>
    </citation>
    <scope>NUCLEOTIDE SEQUENCE [LARGE SCALE GENOMIC DNA]</scope>
    <source>
        <strain evidence="6 7">AA1</strain>
    </source>
</reference>
<dbReference type="PROSITE" id="PS01081">
    <property type="entry name" value="HTH_TETR_1"/>
    <property type="match status" value="1"/>
</dbReference>
<sequence length="213" mass="24002">MEPNQTFLNLPDEKKRRIENAAADEFSDNGYRSASINAIVSRVGIAKGSIFQYFGDKKGLFLFIFGQSVEKVKDYLKEVRDATADAPLGVRLEETLKAGVGFTRKHPVIYRLYVRTLAEKEIPFRSEILTSIRRYSLEYLRSLLETAREKGELRDGVNVEAACFIIDAAMDRFLQALTLPHMDGGLGIHNADDEELKQRIKILCDSLLTGVTP</sequence>
<dbReference type="RefSeq" id="WP_092212795.1">
    <property type="nucleotide sequence ID" value="NZ_FMUX01000015.1"/>
</dbReference>
<evidence type="ECO:0000256" key="4">
    <source>
        <dbReference type="PROSITE-ProRule" id="PRU00335"/>
    </source>
</evidence>
<dbReference type="GO" id="GO:0000976">
    <property type="term" value="F:transcription cis-regulatory region binding"/>
    <property type="evidence" value="ECO:0007669"/>
    <property type="project" value="TreeGrafter"/>
</dbReference>
<dbReference type="AlphaFoldDB" id="A0A1G5HS68"/>
<feature type="domain" description="HTH tetR-type" evidence="5">
    <location>
        <begin position="12"/>
        <end position="72"/>
    </location>
</feature>
<evidence type="ECO:0000256" key="3">
    <source>
        <dbReference type="ARBA" id="ARBA00023163"/>
    </source>
</evidence>
<protein>
    <submittedName>
        <fullName evidence="6">Transcriptional regulator, TetR family</fullName>
    </submittedName>
</protein>
<gene>
    <name evidence="6" type="ORF">SAMN05216233_11586</name>
</gene>
<organism evidence="6 7">
    <name type="scientific">Desulfoluna spongiiphila</name>
    <dbReference type="NCBI Taxonomy" id="419481"/>
    <lineage>
        <taxon>Bacteria</taxon>
        <taxon>Pseudomonadati</taxon>
        <taxon>Thermodesulfobacteriota</taxon>
        <taxon>Desulfobacteria</taxon>
        <taxon>Desulfobacterales</taxon>
        <taxon>Desulfolunaceae</taxon>
        <taxon>Desulfoluna</taxon>
    </lineage>
</organism>
<evidence type="ECO:0000256" key="1">
    <source>
        <dbReference type="ARBA" id="ARBA00023015"/>
    </source>
</evidence>
<dbReference type="PANTHER" id="PTHR30055:SF234">
    <property type="entry name" value="HTH-TYPE TRANSCRIPTIONAL REGULATOR BETI"/>
    <property type="match status" value="1"/>
</dbReference>
<dbReference type="SUPFAM" id="SSF46689">
    <property type="entry name" value="Homeodomain-like"/>
    <property type="match status" value="1"/>
</dbReference>
<dbReference type="InterPro" id="IPR036271">
    <property type="entry name" value="Tet_transcr_reg_TetR-rel_C_sf"/>
</dbReference>
<dbReference type="GO" id="GO:0003700">
    <property type="term" value="F:DNA-binding transcription factor activity"/>
    <property type="evidence" value="ECO:0007669"/>
    <property type="project" value="TreeGrafter"/>
</dbReference>
<feature type="DNA-binding region" description="H-T-H motif" evidence="4">
    <location>
        <begin position="35"/>
        <end position="54"/>
    </location>
</feature>
<dbReference type="PANTHER" id="PTHR30055">
    <property type="entry name" value="HTH-TYPE TRANSCRIPTIONAL REGULATOR RUTR"/>
    <property type="match status" value="1"/>
</dbReference>
<dbReference type="EMBL" id="FMUX01000015">
    <property type="protein sequence ID" value="SCY66299.1"/>
    <property type="molecule type" value="Genomic_DNA"/>
</dbReference>
<dbReference type="Pfam" id="PF00440">
    <property type="entry name" value="TetR_N"/>
    <property type="match status" value="1"/>
</dbReference>
<dbReference type="PROSITE" id="PS50977">
    <property type="entry name" value="HTH_TETR_2"/>
    <property type="match status" value="1"/>
</dbReference>
<evidence type="ECO:0000313" key="7">
    <source>
        <dbReference type="Proteomes" id="UP000198870"/>
    </source>
</evidence>
<accession>A0A1G5HS68</accession>
<evidence type="ECO:0000313" key="6">
    <source>
        <dbReference type="EMBL" id="SCY66299.1"/>
    </source>
</evidence>
<dbReference type="OrthoDB" id="9812484at2"/>
<dbReference type="InterPro" id="IPR023772">
    <property type="entry name" value="DNA-bd_HTH_TetR-type_CS"/>
</dbReference>
<dbReference type="STRING" id="419481.SAMN05216233_11586"/>
<dbReference type="Gene3D" id="1.10.357.10">
    <property type="entry name" value="Tetracycline Repressor, domain 2"/>
    <property type="match status" value="1"/>
</dbReference>
<dbReference type="SUPFAM" id="SSF48498">
    <property type="entry name" value="Tetracyclin repressor-like, C-terminal domain"/>
    <property type="match status" value="1"/>
</dbReference>
<dbReference type="InterPro" id="IPR050109">
    <property type="entry name" value="HTH-type_TetR-like_transc_reg"/>
</dbReference>
<keyword evidence="2 4" id="KW-0238">DNA-binding</keyword>
<dbReference type="PRINTS" id="PR00455">
    <property type="entry name" value="HTHTETR"/>
</dbReference>